<protein>
    <submittedName>
        <fullName evidence="1">Uncharacterized protein</fullName>
    </submittedName>
</protein>
<reference evidence="1" key="1">
    <citation type="submission" date="2014-11" db="EMBL/GenBank/DDBJ databases">
        <authorList>
            <person name="Amaro Gonzalez C."/>
        </authorList>
    </citation>
    <scope>NUCLEOTIDE SEQUENCE</scope>
</reference>
<name>A0A0E9TMU9_ANGAN</name>
<reference evidence="1" key="2">
    <citation type="journal article" date="2015" name="Fish Shellfish Immunol.">
        <title>Early steps in the European eel (Anguilla anguilla)-Vibrio vulnificus interaction in the gills: Role of the RtxA13 toxin.</title>
        <authorList>
            <person name="Callol A."/>
            <person name="Pajuelo D."/>
            <person name="Ebbesson L."/>
            <person name="Teles M."/>
            <person name="MacKenzie S."/>
            <person name="Amaro C."/>
        </authorList>
    </citation>
    <scope>NUCLEOTIDE SEQUENCE</scope>
</reference>
<organism evidence="1">
    <name type="scientific">Anguilla anguilla</name>
    <name type="common">European freshwater eel</name>
    <name type="synonym">Muraena anguilla</name>
    <dbReference type="NCBI Taxonomy" id="7936"/>
    <lineage>
        <taxon>Eukaryota</taxon>
        <taxon>Metazoa</taxon>
        <taxon>Chordata</taxon>
        <taxon>Craniata</taxon>
        <taxon>Vertebrata</taxon>
        <taxon>Euteleostomi</taxon>
        <taxon>Actinopterygii</taxon>
        <taxon>Neopterygii</taxon>
        <taxon>Teleostei</taxon>
        <taxon>Anguilliformes</taxon>
        <taxon>Anguillidae</taxon>
        <taxon>Anguilla</taxon>
    </lineage>
</organism>
<dbReference type="AlphaFoldDB" id="A0A0E9TMU9"/>
<proteinExistence type="predicted"/>
<evidence type="ECO:0000313" key="1">
    <source>
        <dbReference type="EMBL" id="JAH55014.1"/>
    </source>
</evidence>
<dbReference type="EMBL" id="GBXM01053563">
    <property type="protein sequence ID" value="JAH55014.1"/>
    <property type="molecule type" value="Transcribed_RNA"/>
</dbReference>
<accession>A0A0E9TMU9</accession>
<sequence length="53" mass="5870">MLILYFQHVARVFPAVLDPFECVGVFIQCGSEVNSAFLRAFQCAGQKPPVTHS</sequence>